<gene>
    <name evidence="1" type="ORF">K8V00_01945</name>
</gene>
<proteinExistence type="predicted"/>
<reference evidence="1" key="1">
    <citation type="journal article" date="2021" name="PeerJ">
        <title>Extensive microbial diversity within the chicken gut microbiome revealed by metagenomics and culture.</title>
        <authorList>
            <person name="Gilroy R."/>
            <person name="Ravi A."/>
            <person name="Getino M."/>
            <person name="Pursley I."/>
            <person name="Horton D.L."/>
            <person name="Alikhan N.F."/>
            <person name="Baker D."/>
            <person name="Gharbi K."/>
            <person name="Hall N."/>
            <person name="Watson M."/>
            <person name="Adriaenssens E.M."/>
            <person name="Foster-Nyarko E."/>
            <person name="Jarju S."/>
            <person name="Secka A."/>
            <person name="Antonio M."/>
            <person name="Oren A."/>
            <person name="Chaudhuri R.R."/>
            <person name="La Ragione R."/>
            <person name="Hildebrand F."/>
            <person name="Pallen M.J."/>
        </authorList>
    </citation>
    <scope>NUCLEOTIDE SEQUENCE</scope>
    <source>
        <strain evidence="1">CHK174-6876</strain>
    </source>
</reference>
<dbReference type="AlphaFoldDB" id="A0A921F6Q8"/>
<protein>
    <submittedName>
        <fullName evidence="1">Uncharacterized protein</fullName>
    </submittedName>
</protein>
<accession>A0A921F6Q8</accession>
<sequence length="142" mass="16597">MKKWQKILIAVVLIIGVGGFAGYQIHDYWIWRTPYQNKTESKELLSNKVDKLSDEQEEAFYDIARGAIQTEDKTIKFTNLDDVSLYVEKAKGKDMYYLDYIVKSSLFKLKFDTTMTLRIKEKTLKGDTPFTIMKFDSDLVDK</sequence>
<name>A0A921F6Q8_9LACO</name>
<organism evidence="1 2">
    <name type="scientific">Ligilactobacillus acidipiscis</name>
    <dbReference type="NCBI Taxonomy" id="89059"/>
    <lineage>
        <taxon>Bacteria</taxon>
        <taxon>Bacillati</taxon>
        <taxon>Bacillota</taxon>
        <taxon>Bacilli</taxon>
        <taxon>Lactobacillales</taxon>
        <taxon>Lactobacillaceae</taxon>
        <taxon>Ligilactobacillus</taxon>
    </lineage>
</organism>
<dbReference type="EMBL" id="DYXG01000018">
    <property type="protein sequence ID" value="HJE96359.1"/>
    <property type="molecule type" value="Genomic_DNA"/>
</dbReference>
<evidence type="ECO:0000313" key="2">
    <source>
        <dbReference type="Proteomes" id="UP000707535"/>
    </source>
</evidence>
<dbReference type="Proteomes" id="UP000707535">
    <property type="component" value="Unassembled WGS sequence"/>
</dbReference>
<evidence type="ECO:0000313" key="1">
    <source>
        <dbReference type="EMBL" id="HJE96359.1"/>
    </source>
</evidence>
<comment type="caution">
    <text evidence="1">The sequence shown here is derived from an EMBL/GenBank/DDBJ whole genome shotgun (WGS) entry which is preliminary data.</text>
</comment>
<reference evidence="1" key="2">
    <citation type="submission" date="2021-09" db="EMBL/GenBank/DDBJ databases">
        <authorList>
            <person name="Gilroy R."/>
        </authorList>
    </citation>
    <scope>NUCLEOTIDE SEQUENCE</scope>
    <source>
        <strain evidence="1">CHK174-6876</strain>
    </source>
</reference>